<evidence type="ECO:0000256" key="4">
    <source>
        <dbReference type="ARBA" id="ARBA00014159"/>
    </source>
</evidence>
<dbReference type="STRING" id="1423820.FC64_GL000752"/>
<dbReference type="Proteomes" id="UP000051291">
    <property type="component" value="Unassembled WGS sequence"/>
</dbReference>
<dbReference type="SUPFAM" id="SSF52518">
    <property type="entry name" value="Thiamin diphosphate-binding fold (THDP-binding)"/>
    <property type="match status" value="1"/>
</dbReference>
<dbReference type="InterPro" id="IPR017596">
    <property type="entry name" value="PdhA/BkdA"/>
</dbReference>
<dbReference type="Pfam" id="PF00676">
    <property type="entry name" value="E1_dh"/>
    <property type="match status" value="1"/>
</dbReference>
<accession>A0A0R1ZC59</accession>
<keyword evidence="5 10" id="KW-0560">Oxidoreductase</keyword>
<dbReference type="NCBIfam" id="TIGR03181">
    <property type="entry name" value="PDH_E1_alph_x"/>
    <property type="match status" value="1"/>
</dbReference>
<dbReference type="InterPro" id="IPR050771">
    <property type="entry name" value="Alpha-ketoacid_DH_E1_comp"/>
</dbReference>
<comment type="cofactor">
    <cofactor evidence="1 10">
        <name>thiamine diphosphate</name>
        <dbReference type="ChEBI" id="CHEBI:58937"/>
    </cofactor>
</comment>
<dbReference type="PANTHER" id="PTHR43380:SF1">
    <property type="entry name" value="2-OXOISOVALERATE DEHYDROGENASE SUBUNIT ALPHA, MITOCHONDRIAL"/>
    <property type="match status" value="1"/>
</dbReference>
<comment type="caution">
    <text evidence="12">The sequence shown here is derived from an EMBL/GenBank/DDBJ whole genome shotgun (WGS) entry which is preliminary data.</text>
</comment>
<comment type="function">
    <text evidence="8 10">The pyruvate dehydrogenase complex catalyzes the overall conversion of pyruvate to acetyl-CoA and CO(2). It contains multiple copies of three enzymatic components: pyruvate dehydrogenase (E1), dihydrolipoamide acetyltransferase (E2) and lipoamide dehydrogenase (E3).</text>
</comment>
<dbReference type="GO" id="GO:0009083">
    <property type="term" value="P:branched-chain amino acid catabolic process"/>
    <property type="evidence" value="ECO:0007669"/>
    <property type="project" value="TreeGrafter"/>
</dbReference>
<evidence type="ECO:0000256" key="7">
    <source>
        <dbReference type="ARBA" id="ARBA00023317"/>
    </source>
</evidence>
<evidence type="ECO:0000256" key="5">
    <source>
        <dbReference type="ARBA" id="ARBA00023002"/>
    </source>
</evidence>
<comment type="subunit">
    <text evidence="2 10">Heterodimer of an alpha and a beta chain.</text>
</comment>
<evidence type="ECO:0000259" key="11">
    <source>
        <dbReference type="Pfam" id="PF00676"/>
    </source>
</evidence>
<reference evidence="12 13" key="1">
    <citation type="journal article" date="2015" name="Genome Announc.">
        <title>Expanding the biotechnology potential of lactobacilli through comparative genomics of 213 strains and associated genera.</title>
        <authorList>
            <person name="Sun Z."/>
            <person name="Harris H.M."/>
            <person name="McCann A."/>
            <person name="Guo C."/>
            <person name="Argimon S."/>
            <person name="Zhang W."/>
            <person name="Yang X."/>
            <person name="Jeffery I.B."/>
            <person name="Cooney J.C."/>
            <person name="Kagawa T.F."/>
            <person name="Liu W."/>
            <person name="Song Y."/>
            <person name="Salvetti E."/>
            <person name="Wrobel A."/>
            <person name="Rasinkangas P."/>
            <person name="Parkhill J."/>
            <person name="Rea M.C."/>
            <person name="O'Sullivan O."/>
            <person name="Ritari J."/>
            <person name="Douillard F.P."/>
            <person name="Paul Ross R."/>
            <person name="Yang R."/>
            <person name="Briner A.E."/>
            <person name="Felis G.E."/>
            <person name="de Vos W.M."/>
            <person name="Barrangou R."/>
            <person name="Klaenhammer T.R."/>
            <person name="Caufield P.W."/>
            <person name="Cui Y."/>
            <person name="Zhang H."/>
            <person name="O'Toole P.W."/>
        </authorList>
    </citation>
    <scope>NUCLEOTIDE SEQUENCE [LARGE SCALE GENOMIC DNA]</scope>
    <source>
        <strain evidence="12 13">DSM 20653</strain>
    </source>
</reference>
<dbReference type="PATRIC" id="fig|1423820.4.peg.763"/>
<feature type="domain" description="Dehydrogenase E1 component" evidence="11">
    <location>
        <begin position="47"/>
        <end position="335"/>
    </location>
</feature>
<dbReference type="RefSeq" id="WP_057906677.1">
    <property type="nucleotide sequence ID" value="NZ_AYYZ01000025.1"/>
</dbReference>
<dbReference type="EMBL" id="AYYZ01000025">
    <property type="protein sequence ID" value="KRM52327.1"/>
    <property type="molecule type" value="Genomic_DNA"/>
</dbReference>
<evidence type="ECO:0000256" key="3">
    <source>
        <dbReference type="ARBA" id="ARBA00012281"/>
    </source>
</evidence>
<sequence>MTKINFNDYMNQPNIKPIQVMNEKGEIVNQNLFPDLTDEQLVDLFKKMLWERILNERSTKLNRQGRLGFYAPTAGEEASQMGSNYAMQKEDFLLPAYRDIPQLVQHGFPLDRAFLWSIGHYMGGQIPDDVQATTPQIIVASATVQTAGVALGLKKKKSPTVAYTYTGDGGTSEGDFYEGINFAGEFKVPALFFVQNNGYAISVPRRKQTAAVTLAQKGIAAGIPGIQVDGMDALAVYTIAKAAREWAVAGNGPVLIETLTYRYGPHTLSGDDPKRYRTAEEETEWRKKDPLIRLRTYLDHQGLWNEGMEKDWETAVNNEIDAAIEKAEDAPKQKVSDFYKLTYSEIPESVQAKIDECEKEGK</sequence>
<evidence type="ECO:0000313" key="12">
    <source>
        <dbReference type="EMBL" id="KRM52327.1"/>
    </source>
</evidence>
<proteinExistence type="predicted"/>
<keyword evidence="7 10" id="KW-0670">Pyruvate</keyword>
<dbReference type="EC" id="1.2.4.1" evidence="3 10"/>
<evidence type="ECO:0000256" key="10">
    <source>
        <dbReference type="RuleBase" id="RU366007"/>
    </source>
</evidence>
<evidence type="ECO:0000256" key="9">
    <source>
        <dbReference type="ARBA" id="ARBA00051231"/>
    </source>
</evidence>
<keyword evidence="6 10" id="KW-0786">Thiamine pyrophosphate</keyword>
<evidence type="ECO:0000256" key="1">
    <source>
        <dbReference type="ARBA" id="ARBA00001964"/>
    </source>
</evidence>
<evidence type="ECO:0000313" key="13">
    <source>
        <dbReference type="Proteomes" id="UP000051291"/>
    </source>
</evidence>
<protein>
    <recommendedName>
        <fullName evidence="4 10">Pyruvate dehydrogenase E1 component subunit alpha</fullName>
        <ecNumber evidence="3 10">1.2.4.1</ecNumber>
    </recommendedName>
</protein>
<dbReference type="GO" id="GO:0004739">
    <property type="term" value="F:pyruvate dehydrogenase (acetyl-transferring) activity"/>
    <property type="evidence" value="ECO:0007669"/>
    <property type="project" value="UniProtKB-UniRule"/>
</dbReference>
<dbReference type="Gene3D" id="3.40.50.970">
    <property type="match status" value="1"/>
</dbReference>
<keyword evidence="13" id="KW-1185">Reference proteome</keyword>
<evidence type="ECO:0000256" key="8">
    <source>
        <dbReference type="ARBA" id="ARBA00025211"/>
    </source>
</evidence>
<dbReference type="InterPro" id="IPR029061">
    <property type="entry name" value="THDP-binding"/>
</dbReference>
<comment type="catalytic activity">
    <reaction evidence="9 10">
        <text>N(6)-[(R)-lipoyl]-L-lysyl-[protein] + pyruvate + H(+) = N(6)-[(R)-S(8)-acetyldihydrolipoyl]-L-lysyl-[protein] + CO2</text>
        <dbReference type="Rhea" id="RHEA:19189"/>
        <dbReference type="Rhea" id="RHEA-COMP:10474"/>
        <dbReference type="Rhea" id="RHEA-COMP:10478"/>
        <dbReference type="ChEBI" id="CHEBI:15361"/>
        <dbReference type="ChEBI" id="CHEBI:15378"/>
        <dbReference type="ChEBI" id="CHEBI:16526"/>
        <dbReference type="ChEBI" id="CHEBI:83099"/>
        <dbReference type="ChEBI" id="CHEBI:83111"/>
        <dbReference type="EC" id="1.2.4.1"/>
    </reaction>
</comment>
<name>A0A0R1ZC59_9LACO</name>
<dbReference type="CDD" id="cd02000">
    <property type="entry name" value="TPP_E1_PDC_ADC_BCADC"/>
    <property type="match status" value="1"/>
</dbReference>
<dbReference type="PANTHER" id="PTHR43380">
    <property type="entry name" value="2-OXOISOVALERATE DEHYDROGENASE SUBUNIT ALPHA, MITOCHONDRIAL"/>
    <property type="match status" value="1"/>
</dbReference>
<dbReference type="AlphaFoldDB" id="A0A0R1ZC59"/>
<evidence type="ECO:0000256" key="2">
    <source>
        <dbReference type="ARBA" id="ARBA00011870"/>
    </source>
</evidence>
<evidence type="ECO:0000256" key="6">
    <source>
        <dbReference type="ARBA" id="ARBA00023052"/>
    </source>
</evidence>
<organism evidence="12 13">
    <name type="scientific">Ligilactobacillus araffinosus DSM 20653</name>
    <dbReference type="NCBI Taxonomy" id="1423820"/>
    <lineage>
        <taxon>Bacteria</taxon>
        <taxon>Bacillati</taxon>
        <taxon>Bacillota</taxon>
        <taxon>Bacilli</taxon>
        <taxon>Lactobacillales</taxon>
        <taxon>Lactobacillaceae</taxon>
        <taxon>Ligilactobacillus</taxon>
    </lineage>
</organism>
<gene>
    <name evidence="12" type="ORF">FC64_GL000752</name>
</gene>
<dbReference type="InterPro" id="IPR001017">
    <property type="entry name" value="DH_E1"/>
</dbReference>